<dbReference type="GeneID" id="70230400"/>
<feature type="repeat" description="ANK" evidence="3">
    <location>
        <begin position="1756"/>
        <end position="1788"/>
    </location>
</feature>
<protein>
    <submittedName>
        <fullName evidence="6">Ankyrin repeat-containing domain protein</fullName>
    </submittedName>
</protein>
<dbReference type="SMART" id="SM00248">
    <property type="entry name" value="ANK"/>
    <property type="match status" value="21"/>
</dbReference>
<dbReference type="Pfam" id="PF12796">
    <property type="entry name" value="Ank_2"/>
    <property type="match status" value="4"/>
</dbReference>
<dbReference type="InterPro" id="IPR027417">
    <property type="entry name" value="P-loop_NTPase"/>
</dbReference>
<reference evidence="6" key="1">
    <citation type="journal article" date="2021" name="Nat. Commun.">
        <title>Genetic determinants of endophytism in the Arabidopsis root mycobiome.</title>
        <authorList>
            <person name="Mesny F."/>
            <person name="Miyauchi S."/>
            <person name="Thiergart T."/>
            <person name="Pickel B."/>
            <person name="Atanasova L."/>
            <person name="Karlsson M."/>
            <person name="Huettel B."/>
            <person name="Barry K.W."/>
            <person name="Haridas S."/>
            <person name="Chen C."/>
            <person name="Bauer D."/>
            <person name="Andreopoulos W."/>
            <person name="Pangilinan J."/>
            <person name="LaButti K."/>
            <person name="Riley R."/>
            <person name="Lipzen A."/>
            <person name="Clum A."/>
            <person name="Drula E."/>
            <person name="Henrissat B."/>
            <person name="Kohler A."/>
            <person name="Grigoriev I.V."/>
            <person name="Martin F.M."/>
            <person name="Hacquard S."/>
        </authorList>
    </citation>
    <scope>NUCLEOTIDE SEQUENCE</scope>
    <source>
        <strain evidence="6">MPI-CAGE-AT-0023</strain>
    </source>
</reference>
<evidence type="ECO:0000313" key="6">
    <source>
        <dbReference type="EMBL" id="KAH7213337.1"/>
    </source>
</evidence>
<dbReference type="Gene3D" id="1.25.40.20">
    <property type="entry name" value="Ankyrin repeat-containing domain"/>
    <property type="match status" value="7"/>
</dbReference>
<feature type="domain" description="Azaphilone pigments biosynthesis cluster protein L N-terminal" evidence="4">
    <location>
        <begin position="2"/>
        <end position="175"/>
    </location>
</feature>
<dbReference type="InterPro" id="IPR031348">
    <property type="entry name" value="PigL_N"/>
</dbReference>
<keyword evidence="2 3" id="KW-0040">ANK repeat</keyword>
<keyword evidence="7" id="KW-1185">Reference proteome</keyword>
<evidence type="ECO:0000256" key="3">
    <source>
        <dbReference type="PROSITE-ProRule" id="PRU00023"/>
    </source>
</evidence>
<dbReference type="OrthoDB" id="194358at2759"/>
<dbReference type="PROSITE" id="PS50088">
    <property type="entry name" value="ANK_REPEAT"/>
    <property type="match status" value="5"/>
</dbReference>
<dbReference type="InterPro" id="IPR002110">
    <property type="entry name" value="Ankyrin_rpt"/>
</dbReference>
<name>A0A9P9JPS5_FUSRE</name>
<dbReference type="Pfam" id="PF17111">
    <property type="entry name" value="PigL_N"/>
    <property type="match status" value="1"/>
</dbReference>
<dbReference type="Gene3D" id="3.40.50.300">
    <property type="entry name" value="P-loop containing nucleotide triphosphate hydrolases"/>
    <property type="match status" value="1"/>
</dbReference>
<feature type="repeat" description="ANK" evidence="3">
    <location>
        <begin position="1723"/>
        <end position="1755"/>
    </location>
</feature>
<dbReference type="SUPFAM" id="SSF48403">
    <property type="entry name" value="Ankyrin repeat"/>
    <property type="match status" value="4"/>
</dbReference>
<dbReference type="PROSITE" id="PS50297">
    <property type="entry name" value="ANK_REP_REGION"/>
    <property type="match status" value="4"/>
</dbReference>
<dbReference type="InterPro" id="IPR056884">
    <property type="entry name" value="NPHP3-like_N"/>
</dbReference>
<keyword evidence="1" id="KW-0677">Repeat</keyword>
<evidence type="ECO:0000259" key="4">
    <source>
        <dbReference type="Pfam" id="PF17111"/>
    </source>
</evidence>
<dbReference type="SUPFAM" id="SSF52540">
    <property type="entry name" value="P-loop containing nucleoside triphosphate hydrolases"/>
    <property type="match status" value="1"/>
</dbReference>
<evidence type="ECO:0000259" key="5">
    <source>
        <dbReference type="Pfam" id="PF24883"/>
    </source>
</evidence>
<sequence>MAEAIGLAASIAGLVQLTGSVFKQVTKFCKEAKDAPSKAQELATQARELAGIFENLRLLASALEDRHSNSALKPQHLESCQKTLDEINSKLDKAQSDFDSGKSARRFVRKLKWPFSLQETKDLVAELANHRANLHLALSADSMDALIKSLAKQDEIHNMIERRISFETRVELNKRRKEVMNFFLCVKPQDYLDVSRELRHEATGSWLTSDDSTFTNWKSGSNSKLWLSGIPGSGKTVLCGLVIETVLEQSDDLTAVCFAFCDYKNPDSCLPENILAALAVQLGLQGEEAFDLLEEYFDMLHPDDKLHTQPRLDDLVELVGCMSEVYEKVFVIVDGLDECGDQVARMTRSLKAIVDGSETVSSALFSRKEEEIHEELAEGFEHIEVSAHVKDLEDYTLAEVSKRKVLKNIERTNPDLYKDILHALVHGAQGMFRWVACQIDHICNLPNNKARRKALTELPPTLNETYDRVLQRVMQCPPETQSCIRRALQWIALGSPKMNIASLCEAVSFQEDIDVFEADDIIEPEVISRNCGCLLRKSLDGNYFEFAHFTVLEYLERTEVGDFRYSEADAYQSFAQASIGFILLPHFDRVPTIIDTVEEAYAKERNQKHPFYKFAAHTPLGIQRSTGSYPLHLKILEEEPVLNLLKRLFDIRKTGNFRAWAHAVLSGGQNELWTMHQLSNGPLQFAVFLLSPKLCQFLIDSGVDVNVVRDNYTPLAMAIGLEESEFLDEKLSDPVFIERVTGTIKVLLDNGADTAFVVEGKSCMAHAIESLGGHHLLQFIRPTSTVPEDAVTAFSNFEWKDESDDLVLEAILRLAVGEKACPQWKPLAATALSFSRGRGLSLQNMTVDPMAYSYNDLEYRQALDIASKFGLVEELSILISDSRFGGVIAKPTDFELLSAAARSTSANSGRIVELFLGSGIDGFLCSTSGQNCLHISCESNNAEVASVLLSRGVDPGSRDEKGQNSWHAACYNGHEKIITLLQKEDKNTLENLATIDEDGRTPFSATLHNGHMKPALALLEILPAEAKYFMSKSPIMHDAVVTGSLELLTALRDKGVTNFGSSNSESTPMHHLSAACTPEFARSLAELFDPFCADNSGKFPFQLFFQRWLAHNMPLKLDKTIPLDSEILKILIPKDQEFSNSGKVTHAWELLCGTLELEDICCEAGTFVAGECYYYFSRDLTTLFNHGILSSFEGTRNISAVVPLIGSLKGWIKDHFCSTSIVTLLSQVMDSSKVSISLQAVDDSYHLFKLAMLSASPEVAVKLISLGVDVHRRVPDRMSESPMSLFEMACGEANIEIFKAILEAIPSQTINHVGPTGQSPLELVVKGSSLDKTSLIEALDEKGLTHLSTSPATPLIIEAAKQNDLDLVKCLSDIGHDSFAVDFHGWGVPQWATTNRQLDMLKWIVNMSASPSQWQLSPKATWSSTYGAKTKKQILDDEVSLLHFAADVPDFLSYFFDNHFFDINISTSYGRTVLHYAAMRGSMACCLMLIDQGINISAQDKDGKLAIDYALETGFDGLASLLLSLGSPLPRGQVAATGDMIKGLISNEGLELARRRDFEDAIMKGNLEQCKLAVSQGCLIDKPLPSCHSCTPIFAAIRAQKDAIVNWLLDEGASTNSSFCKHHSTQNLFSYAVTTMDSAPFIEKLLSAALESQSITRVQLIHAICHAIYKNTLNVLKLMLNHFRKNSNDYYNAWKGGLDSALGGDSAEQFNSAFIKYPNPVVPNRTPLHFAAAVGNVEMIKLLMHEGADVDALDKRNETPLIIAAGNNHVLVVRELLRHNALVEVRNMYGNTAMSLAVIMGHLDTVRLLAEERPSSLQYRSMDGSNLLYRATLETSSLATFRYLLSKGLDIHHKSDDGTSMLSFTLFQGRYIDYLSQSRWLHGHLPSHAPNPESILNIAIISCTTSQIKRLYKSLPPHDASILLNMRGRYHGSPLCLAVRKCDAEMTGLLLDLGADVEMVGSWFGTPLMCAISFGNLELVKLLVRRGAKLEYTDENGNMVSGLEKSLPYPKITRWLLVGRLQDQKKLAERAFNGECVIRPWSGIGQYATILKGSYRRRWEESTLDYCTRLAGLKKVLRGNAVFAAFV</sequence>
<evidence type="ECO:0000313" key="7">
    <source>
        <dbReference type="Proteomes" id="UP000720189"/>
    </source>
</evidence>
<dbReference type="Proteomes" id="UP000720189">
    <property type="component" value="Unassembled WGS sequence"/>
</dbReference>
<comment type="caution">
    <text evidence="6">The sequence shown here is derived from an EMBL/GenBank/DDBJ whole genome shotgun (WGS) entry which is preliminary data.</text>
</comment>
<feature type="repeat" description="ANK" evidence="3">
    <location>
        <begin position="928"/>
        <end position="960"/>
    </location>
</feature>
<dbReference type="InterPro" id="IPR036770">
    <property type="entry name" value="Ankyrin_rpt-contain_sf"/>
</dbReference>
<dbReference type="PANTHER" id="PTHR24198">
    <property type="entry name" value="ANKYRIN REPEAT AND PROTEIN KINASE DOMAIN-CONTAINING PROTEIN"/>
    <property type="match status" value="1"/>
</dbReference>
<dbReference type="Pfam" id="PF24883">
    <property type="entry name" value="NPHP3_N"/>
    <property type="match status" value="1"/>
</dbReference>
<gene>
    <name evidence="6" type="ORF">BKA55DRAFT_697846</name>
</gene>
<dbReference type="RefSeq" id="XP_046041785.1">
    <property type="nucleotide sequence ID" value="XM_046200446.1"/>
</dbReference>
<feature type="domain" description="Nephrocystin 3-like N-terminal" evidence="5">
    <location>
        <begin position="203"/>
        <end position="361"/>
    </location>
</feature>
<accession>A0A9P9JPS5</accession>
<evidence type="ECO:0000256" key="2">
    <source>
        <dbReference type="ARBA" id="ARBA00023043"/>
    </source>
</evidence>
<feature type="repeat" description="ANK" evidence="3">
    <location>
        <begin position="1966"/>
        <end position="1995"/>
    </location>
</feature>
<organism evidence="6 7">
    <name type="scientific">Fusarium redolens</name>
    <dbReference type="NCBI Taxonomy" id="48865"/>
    <lineage>
        <taxon>Eukaryota</taxon>
        <taxon>Fungi</taxon>
        <taxon>Dikarya</taxon>
        <taxon>Ascomycota</taxon>
        <taxon>Pezizomycotina</taxon>
        <taxon>Sordariomycetes</taxon>
        <taxon>Hypocreomycetidae</taxon>
        <taxon>Hypocreales</taxon>
        <taxon>Nectriaceae</taxon>
        <taxon>Fusarium</taxon>
        <taxon>Fusarium redolens species complex</taxon>
    </lineage>
</organism>
<feature type="repeat" description="ANK" evidence="3">
    <location>
        <begin position="1469"/>
        <end position="1501"/>
    </location>
</feature>
<dbReference type="PANTHER" id="PTHR24198:SF165">
    <property type="entry name" value="ANKYRIN REPEAT-CONTAINING PROTEIN-RELATED"/>
    <property type="match status" value="1"/>
</dbReference>
<evidence type="ECO:0000256" key="1">
    <source>
        <dbReference type="ARBA" id="ARBA00022737"/>
    </source>
</evidence>
<dbReference type="EMBL" id="JAGMUX010000030">
    <property type="protein sequence ID" value="KAH7213337.1"/>
    <property type="molecule type" value="Genomic_DNA"/>
</dbReference>
<proteinExistence type="predicted"/>